<dbReference type="Gene3D" id="1.20.1740.10">
    <property type="entry name" value="Amino acid/polyamine transporter I"/>
    <property type="match status" value="1"/>
</dbReference>
<feature type="transmembrane region" description="Helical" evidence="9">
    <location>
        <begin position="120"/>
        <end position="140"/>
    </location>
</feature>
<keyword evidence="3 9" id="KW-0813">Transport</keyword>
<dbReference type="InterPro" id="IPR004685">
    <property type="entry name" value="Brnchd-chn_aa_trnsp_Livcs"/>
</dbReference>
<dbReference type="Pfam" id="PF05525">
    <property type="entry name" value="Branch_AA_trans"/>
    <property type="match status" value="1"/>
</dbReference>
<dbReference type="GO" id="GO:0005304">
    <property type="term" value="F:L-valine transmembrane transporter activity"/>
    <property type="evidence" value="ECO:0007669"/>
    <property type="project" value="TreeGrafter"/>
</dbReference>
<keyword evidence="8 9" id="KW-0472">Membrane</keyword>
<comment type="caution">
    <text evidence="9">Lacks conserved residue(s) required for the propagation of feature annotation.</text>
</comment>
<name>A0A223ATW0_9FIRM</name>
<dbReference type="GO" id="GO:0015820">
    <property type="term" value="P:L-leucine transport"/>
    <property type="evidence" value="ECO:0007669"/>
    <property type="project" value="TreeGrafter"/>
</dbReference>
<evidence type="ECO:0000256" key="5">
    <source>
        <dbReference type="ARBA" id="ARBA00022692"/>
    </source>
</evidence>
<feature type="transmembrane region" description="Helical" evidence="9">
    <location>
        <begin position="152"/>
        <end position="173"/>
    </location>
</feature>
<feature type="transmembrane region" description="Helical" evidence="9">
    <location>
        <begin position="426"/>
        <end position="443"/>
    </location>
</feature>
<feature type="transmembrane region" description="Helical" evidence="9">
    <location>
        <begin position="82"/>
        <end position="100"/>
    </location>
</feature>
<dbReference type="RefSeq" id="WP_094234663.1">
    <property type="nucleotide sequence ID" value="NZ_CP016199.1"/>
</dbReference>
<dbReference type="PANTHER" id="PTHR30588">
    <property type="entry name" value="BRANCHED-CHAIN AMINO ACID TRANSPORT SYSTEM 2 CARRIER PROTEIN"/>
    <property type="match status" value="1"/>
</dbReference>
<evidence type="ECO:0000256" key="3">
    <source>
        <dbReference type="ARBA" id="ARBA00022448"/>
    </source>
</evidence>
<feature type="transmembrane region" description="Helical" evidence="9">
    <location>
        <begin position="275"/>
        <end position="296"/>
    </location>
</feature>
<feature type="transmembrane region" description="Helical" evidence="9">
    <location>
        <begin position="376"/>
        <end position="393"/>
    </location>
</feature>
<dbReference type="Proteomes" id="UP000214689">
    <property type="component" value="Chromosome"/>
</dbReference>
<dbReference type="OrthoDB" id="9783920at2"/>
<accession>A0A223ATW0</accession>
<keyword evidence="6 9" id="KW-0029">Amino-acid transport</keyword>
<gene>
    <name evidence="10" type="ORF">AXF17_08500</name>
</gene>
<dbReference type="GO" id="GO:0015188">
    <property type="term" value="F:L-isoleucine transmembrane transporter activity"/>
    <property type="evidence" value="ECO:0007669"/>
    <property type="project" value="TreeGrafter"/>
</dbReference>
<dbReference type="GO" id="GO:0005886">
    <property type="term" value="C:plasma membrane"/>
    <property type="evidence" value="ECO:0007669"/>
    <property type="project" value="UniProtKB-SubCell"/>
</dbReference>
<feature type="transmembrane region" description="Helical" evidence="9">
    <location>
        <begin position="40"/>
        <end position="61"/>
    </location>
</feature>
<dbReference type="GO" id="GO:0015190">
    <property type="term" value="F:L-leucine transmembrane transporter activity"/>
    <property type="evidence" value="ECO:0007669"/>
    <property type="project" value="TreeGrafter"/>
</dbReference>
<evidence type="ECO:0000256" key="6">
    <source>
        <dbReference type="ARBA" id="ARBA00022970"/>
    </source>
</evidence>
<organism evidence="10 11">
    <name type="scientific">Mogibacterium pumilum</name>
    <dbReference type="NCBI Taxonomy" id="86332"/>
    <lineage>
        <taxon>Bacteria</taxon>
        <taxon>Bacillati</taxon>
        <taxon>Bacillota</taxon>
        <taxon>Clostridia</taxon>
        <taxon>Peptostreptococcales</taxon>
        <taxon>Anaerovoracaceae</taxon>
        <taxon>Mogibacterium</taxon>
    </lineage>
</organism>
<evidence type="ECO:0000256" key="4">
    <source>
        <dbReference type="ARBA" id="ARBA00022475"/>
    </source>
</evidence>
<evidence type="ECO:0000256" key="1">
    <source>
        <dbReference type="ARBA" id="ARBA00004651"/>
    </source>
</evidence>
<feature type="transmembrane region" description="Helical" evidence="9">
    <location>
        <begin position="233"/>
        <end position="255"/>
    </location>
</feature>
<keyword evidence="4" id="KW-1003">Cell membrane</keyword>
<feature type="transmembrane region" description="Helical" evidence="9">
    <location>
        <begin position="349"/>
        <end position="369"/>
    </location>
</feature>
<dbReference type="GO" id="GO:0015818">
    <property type="term" value="P:isoleucine transport"/>
    <property type="evidence" value="ECO:0007669"/>
    <property type="project" value="TreeGrafter"/>
</dbReference>
<evidence type="ECO:0000313" key="10">
    <source>
        <dbReference type="EMBL" id="ASS38427.1"/>
    </source>
</evidence>
<dbReference type="PANTHER" id="PTHR30588:SF0">
    <property type="entry name" value="BRANCHED-CHAIN AMINO ACID PERMEASE BRNQ"/>
    <property type="match status" value="1"/>
</dbReference>
<comment type="subcellular location">
    <subcellularLocation>
        <location evidence="1 9">Cell membrane</location>
        <topology evidence="1 9">Multi-pass membrane protein</topology>
    </subcellularLocation>
</comment>
<evidence type="ECO:0000256" key="8">
    <source>
        <dbReference type="ARBA" id="ARBA00023136"/>
    </source>
</evidence>
<evidence type="ECO:0000313" key="11">
    <source>
        <dbReference type="Proteomes" id="UP000214689"/>
    </source>
</evidence>
<evidence type="ECO:0000256" key="2">
    <source>
        <dbReference type="ARBA" id="ARBA00008540"/>
    </source>
</evidence>
<feature type="transmembrane region" description="Helical" evidence="9">
    <location>
        <begin position="322"/>
        <end position="343"/>
    </location>
</feature>
<keyword evidence="5 9" id="KW-0812">Transmembrane</keyword>
<protein>
    <recommendedName>
        <fullName evidence="9">Branched-chain amino acid transport system carrier protein</fullName>
    </recommendedName>
</protein>
<comment type="similarity">
    <text evidence="2 9">Belongs to the branched chain amino acid transporter family.</text>
</comment>
<dbReference type="AlphaFoldDB" id="A0A223ATW0"/>
<sequence length="452" mass="48046">MDKKFTMKEYVVLASLLFGLFFGAGNLIFPALMGQMAGSHTAAATFGFIITGVGLPLLGIIAISLSRSEGLYDLGCKVSRPYSLFFTCLLYLTIGPFFALPRTATVPYSVGVVPAVGKDSPVVLGVFSLCFFAVVLFFALRPSNILTNVGKVLNPLFLAFLAVLVVMCFVKPMGSVSSAAPTGEYVAHPFFRGFLEGYNTMDALASLAFGIIIINAVRNLGVKEPKNIAKSTALAGVGCALLMAIIYLALVVAGAQSRGIFEVQPDGGTLLNKLASHYFGGVGGVFLALMITLACLKTAIGLVTACAETFGEMFPNKLSYKAWAVVFTVISFTFANFGLVKIIAYSIPVLMFLYPLTIVIILVSLIGGLFNYHTTVYRWSIGFTMVPALFDGLKSLPPETISALHLEGFIKSIGGFLPLSDIGMDWVVPAVVGFVVGLVLYAVKSNKTQAAA</sequence>
<keyword evidence="11" id="KW-1185">Reference proteome</keyword>
<keyword evidence="7 9" id="KW-1133">Transmembrane helix</keyword>
<evidence type="ECO:0000256" key="9">
    <source>
        <dbReference type="RuleBase" id="RU362122"/>
    </source>
</evidence>
<evidence type="ECO:0000256" key="7">
    <source>
        <dbReference type="ARBA" id="ARBA00022989"/>
    </source>
</evidence>
<reference evidence="11" key="1">
    <citation type="submission" date="2016-05" db="EMBL/GenBank/DDBJ databases">
        <authorList>
            <person name="Holder M.E."/>
            <person name="Ajami N.J."/>
            <person name="Petrosino J.F."/>
        </authorList>
    </citation>
    <scope>NUCLEOTIDE SEQUENCE [LARGE SCALE GENOMIC DNA]</scope>
    <source>
        <strain evidence="11">ATCC 700696</strain>
    </source>
</reference>
<dbReference type="EMBL" id="CP016199">
    <property type="protein sequence ID" value="ASS38427.1"/>
    <property type="molecule type" value="Genomic_DNA"/>
</dbReference>
<feature type="transmembrane region" description="Helical" evidence="9">
    <location>
        <begin position="203"/>
        <end position="221"/>
    </location>
</feature>
<proteinExistence type="inferred from homology"/>
<comment type="function">
    <text evidence="9">Component of the transport system for branched-chain amino acids.</text>
</comment>
<dbReference type="NCBIfam" id="TIGR00796">
    <property type="entry name" value="livcs"/>
    <property type="match status" value="1"/>
</dbReference>